<comment type="similarity">
    <text evidence="7">Belongs to the patatin family.</text>
</comment>
<dbReference type="InterPro" id="IPR000477">
    <property type="entry name" value="RT_dom"/>
</dbReference>
<dbReference type="SUPFAM" id="SSF56672">
    <property type="entry name" value="DNA/RNA polymerases"/>
    <property type="match status" value="1"/>
</dbReference>
<evidence type="ECO:0000256" key="4">
    <source>
        <dbReference type="ARBA" id="ARBA00022759"/>
    </source>
</evidence>
<name>A0AAV5KQ12_9ROSI</name>
<feature type="region of interest" description="Disordered" evidence="8">
    <location>
        <begin position="316"/>
        <end position="338"/>
    </location>
</feature>
<evidence type="ECO:0000256" key="6">
    <source>
        <dbReference type="PROSITE-ProRule" id="PRU01161"/>
    </source>
</evidence>
<feature type="compositionally biased region" description="Polar residues" evidence="8">
    <location>
        <begin position="225"/>
        <end position="249"/>
    </location>
</feature>
<dbReference type="InterPro" id="IPR050951">
    <property type="entry name" value="Retrovirus_Pol_polyprotein"/>
</dbReference>
<dbReference type="PANTHER" id="PTHR37984:SF5">
    <property type="entry name" value="PROTEIN NYNRIN-LIKE"/>
    <property type="match status" value="1"/>
</dbReference>
<accession>A0AAV5KQ12</accession>
<dbReference type="Gene3D" id="1.10.340.70">
    <property type="match status" value="1"/>
</dbReference>
<dbReference type="InterPro" id="IPR036397">
    <property type="entry name" value="RNaseH_sf"/>
</dbReference>
<protein>
    <recommendedName>
        <fullName evidence="7">Patatin</fullName>
        <ecNumber evidence="7">3.1.1.-</ecNumber>
    </recommendedName>
</protein>
<dbReference type="SUPFAM" id="SSF52151">
    <property type="entry name" value="FabD/lysophospholipase-like"/>
    <property type="match status" value="1"/>
</dbReference>
<dbReference type="SUPFAM" id="SSF53098">
    <property type="entry name" value="Ribonuclease H-like"/>
    <property type="match status" value="1"/>
</dbReference>
<evidence type="ECO:0000259" key="9">
    <source>
        <dbReference type="PROSITE" id="PS51635"/>
    </source>
</evidence>
<dbReference type="Pfam" id="PF17921">
    <property type="entry name" value="Integrase_H2C2"/>
    <property type="match status" value="1"/>
</dbReference>
<feature type="region of interest" description="Disordered" evidence="8">
    <location>
        <begin position="602"/>
        <end position="644"/>
    </location>
</feature>
<sequence>MNPARGFIVNPNAWVHHEPTYGNLITILSIDGGGIRGIIPETILAFLEAQLQEKLDGEEARLLDYFDVIAGTSTGGLVTAMLSRPDEKNRPLFAAKDIKDFYLKRCPKIFPQDSSALFAPATNLVRSLSGPKYDGKYLRELVREKLGEKTLSQTLTNVVISTFDIKNLQLLGGRPPRNEMDEQKDTHVSEPGLNDFRPMPRNLFVRGAEQDHLSETDDDERTPTGYATQPEQFQVPTGTRQRPSRPCNSQRERPERSTELARTTELEERTRVLEMTMGKILARLIPDDPLIPLLNEDAQLAAVVATRNSPALSNIVVPTRPRGSGKLNLEPSSSKHNEELMRKNADLERQLRDVQKSIDELKSPRSHQQTLDLDSAPLNLSITAEPYQDGFKIPHLETYDGSGDPDEHLHTYQAIMRIQNANDAMMCKVFPVTLKSTARRWYHKLPRHSIDSYSQLAKLFSNKFASQREIKRTTTELMQVNQKEGESLRDYMQRFNKATLDIDNVPDTICLSALLHGLRRGRFLDDLLENPPRTWNEEQPPRREEKKKQKVGEQWGKPADFPKYAKYIPLTLLRSQILAQIQHWDELEFLARNGKLERYVQKPHAQQPTQTHFVQGYDRPQGQRRGQGQRAAAQNQKDKKGISYAGIPPPSGIINMISSGVHSGGQSARARKAPADYKRAEGEPDIMMPHANPFVATVHIGNHNVNKVLIGTGNSPDILYWSCFQKMQLNPSSLQKHEGPIYGFDNQPVPVEGVITLPIYVGSEPRFRMASVTFLVVKMESAFNAILGRATLCELKAVISQPHLCMKFPTPQEVGVLKGNQKMARACYQDTFKKVELVAVPSGSENRKPTHLGQQTMSISDIEHRPDGVEQKAEPVEPIEMVHLNLDVPERTVKIGTKLTEEERAELLEFLRSNQDVFAWTTDEMPGIPAELTVHKLSTNPQKAGFIRRVEYSEWVSNPVLVKKPNGKWRMCIDFTNLNDACPKDPYPLPNVEKLVERAAGHERMSFLDARSGYHHVHLLLDDQEKTAFYAGDAIYCYVMMPFGLKNAGATYQKLVQIIFKLQIGRNIEVYVDDMIVTSVRAEDHIDDLDETFQNLRRAQMKLNPLKCTFAVQSGKFLGYVVSKKGIEVNPEKVQAVQQIEPPKTVKDVQRLTGRVATLHRFIARSAERCLLFFKALQEPKNFQWTDECQQAFDELKQYLASAPLLSKPVDGECLYLYLGVTKEAKPELSGQLIEWSVELSEYDLKFQPRMTIKGQAVADFLVESAPAAVKEKAPEHPFWVLYVDGAANIEGSGAGAVLLGPDGFKSEHALRFQFQTTNNAVEYEALIYGLKLASELKLGRYTSVVNKLKSGFAFFQIDKIPRVDNHRADKLSKLASSRDFNPKRSTIVEVLDAPSYTDLTVECQLLSTDPSTPSWTTPLINYLQSGELLEDLPAAKLIKRRAAHFTFERSSRRSMWHAHRWQNFSSKTPRHGYYWPTMVEDAQSYVRKCPTCQFNADDIHMPGEMLSSLTSPWPFSQWGVDLLGPFIKYKGGYTFLVVAVDYFTKWIEAKLLSTTTERKIEEFLFNSILCKYSSGWQFSPILAGPRKIPVTGRDGEEYSSLRAEMEATTPHSLLVSAGQSSSQVSPHLQPSSPLLAATDLLQVCCWSCYRSAPGAAVKAVSCCLCRTPSLLAACAGPLLLAACAGPLLLAACAGPSACCLCRTLCLLPVPDPLLAALCRTPSACCLCRTLCLLHCAGPPLLAACAGPSACCTVPDPLYLLPVDAIRCADDYFRFLCKWILDKCSTTTVDFLTKRTSKTIIKRLQSLTENSSEKITYKEVVDRLRKVTDKEFETELQWGVALTA</sequence>
<dbReference type="Gene3D" id="3.30.420.10">
    <property type="entry name" value="Ribonuclease H-like superfamily/Ribonuclease H"/>
    <property type="match status" value="2"/>
</dbReference>
<keyword evidence="11" id="KW-1185">Reference proteome</keyword>
<dbReference type="Gene3D" id="3.10.10.10">
    <property type="entry name" value="HIV Type 1 Reverse Transcriptase, subunit A, domain 1"/>
    <property type="match status" value="1"/>
</dbReference>
<dbReference type="GO" id="GO:0016779">
    <property type="term" value="F:nucleotidyltransferase activity"/>
    <property type="evidence" value="ECO:0007669"/>
    <property type="project" value="UniProtKB-KW"/>
</dbReference>
<dbReference type="Pfam" id="PF00078">
    <property type="entry name" value="RVT_1"/>
    <property type="match status" value="1"/>
</dbReference>
<evidence type="ECO:0000256" key="7">
    <source>
        <dbReference type="RuleBase" id="RU361262"/>
    </source>
</evidence>
<keyword evidence="7" id="KW-0378">Hydrolase</keyword>
<dbReference type="EMBL" id="BPVZ01000073">
    <property type="protein sequence ID" value="GKV26688.1"/>
    <property type="molecule type" value="Genomic_DNA"/>
</dbReference>
<keyword evidence="4" id="KW-0255">Endonuclease</keyword>
<feature type="compositionally biased region" description="Low complexity" evidence="8">
    <location>
        <begin position="623"/>
        <end position="634"/>
    </location>
</feature>
<keyword evidence="2" id="KW-0548">Nucleotidyltransferase</keyword>
<feature type="short sequence motif" description="GXSXG" evidence="6">
    <location>
        <begin position="71"/>
        <end position="75"/>
    </location>
</feature>
<dbReference type="InterPro" id="IPR021109">
    <property type="entry name" value="Peptidase_aspartic_dom_sf"/>
</dbReference>
<dbReference type="CDD" id="cd01647">
    <property type="entry name" value="RT_LTR"/>
    <property type="match status" value="1"/>
</dbReference>
<evidence type="ECO:0000256" key="1">
    <source>
        <dbReference type="ARBA" id="ARBA00022679"/>
    </source>
</evidence>
<dbReference type="Pfam" id="PF03732">
    <property type="entry name" value="Retrotrans_gag"/>
    <property type="match status" value="1"/>
</dbReference>
<dbReference type="InterPro" id="IPR012337">
    <property type="entry name" value="RNaseH-like_sf"/>
</dbReference>
<dbReference type="Gene3D" id="3.30.70.270">
    <property type="match status" value="2"/>
</dbReference>
<evidence type="ECO:0000256" key="3">
    <source>
        <dbReference type="ARBA" id="ARBA00022722"/>
    </source>
</evidence>
<keyword evidence="1" id="KW-0808">Transferase</keyword>
<feature type="region of interest" description="Disordered" evidence="8">
    <location>
        <begin position="529"/>
        <end position="557"/>
    </location>
</feature>
<dbReference type="InterPro" id="IPR041588">
    <property type="entry name" value="Integrase_H2C2"/>
</dbReference>
<dbReference type="PANTHER" id="PTHR37984">
    <property type="entry name" value="PROTEIN CBG26694"/>
    <property type="match status" value="1"/>
</dbReference>
<dbReference type="Pfam" id="PF01734">
    <property type="entry name" value="Patatin"/>
    <property type="match status" value="1"/>
</dbReference>
<dbReference type="GO" id="GO:0004519">
    <property type="term" value="F:endonuclease activity"/>
    <property type="evidence" value="ECO:0007669"/>
    <property type="project" value="UniProtKB-KW"/>
</dbReference>
<keyword evidence="3" id="KW-0540">Nuclease</keyword>
<dbReference type="EC" id="3.1.1.-" evidence="7"/>
<reference evidence="10 11" key="1">
    <citation type="journal article" date="2021" name="Commun. Biol.">
        <title>The genome of Shorea leprosula (Dipterocarpaceae) highlights the ecological relevance of drought in aseasonal tropical rainforests.</title>
        <authorList>
            <person name="Ng K.K.S."/>
            <person name="Kobayashi M.J."/>
            <person name="Fawcett J.A."/>
            <person name="Hatakeyama M."/>
            <person name="Paape T."/>
            <person name="Ng C.H."/>
            <person name="Ang C.C."/>
            <person name="Tnah L.H."/>
            <person name="Lee C.T."/>
            <person name="Nishiyama T."/>
            <person name="Sese J."/>
            <person name="O'Brien M.J."/>
            <person name="Copetti D."/>
            <person name="Mohd Noor M.I."/>
            <person name="Ong R.C."/>
            <person name="Putra M."/>
            <person name="Sireger I.Z."/>
            <person name="Indrioko S."/>
            <person name="Kosugi Y."/>
            <person name="Izuno A."/>
            <person name="Isagi Y."/>
            <person name="Lee S.L."/>
            <person name="Shimizu K.K."/>
        </authorList>
    </citation>
    <scope>NUCLEOTIDE SEQUENCE [LARGE SCALE GENOMIC DNA]</scope>
    <source>
        <strain evidence="10">214</strain>
    </source>
</reference>
<keyword evidence="5 7" id="KW-0443">Lipid metabolism</keyword>
<dbReference type="GO" id="GO:0016042">
    <property type="term" value="P:lipid catabolic process"/>
    <property type="evidence" value="ECO:0007669"/>
    <property type="project" value="UniProtKB-KW"/>
</dbReference>
<dbReference type="InterPro" id="IPR002641">
    <property type="entry name" value="PNPLA_dom"/>
</dbReference>
<keyword evidence="7" id="KW-0442">Lipid degradation</keyword>
<feature type="compositionally biased region" description="Polar residues" evidence="8">
    <location>
        <begin position="604"/>
        <end position="613"/>
    </location>
</feature>
<feature type="region of interest" description="Disordered" evidence="8">
    <location>
        <begin position="170"/>
        <end position="263"/>
    </location>
</feature>
<dbReference type="InterPro" id="IPR005162">
    <property type="entry name" value="Retrotrans_gag_dom"/>
</dbReference>
<evidence type="ECO:0000256" key="8">
    <source>
        <dbReference type="SAM" id="MobiDB-lite"/>
    </source>
</evidence>
<dbReference type="InterPro" id="IPR016035">
    <property type="entry name" value="Acyl_Trfase/lysoPLipase"/>
</dbReference>
<comment type="caution">
    <text evidence="10">The sequence shown here is derived from an EMBL/GenBank/DDBJ whole genome shotgun (WGS) entry which is preliminary data.</text>
</comment>
<dbReference type="PROSITE" id="PS51635">
    <property type="entry name" value="PNPLA"/>
    <property type="match status" value="1"/>
</dbReference>
<evidence type="ECO:0000256" key="5">
    <source>
        <dbReference type="ARBA" id="ARBA00023098"/>
    </source>
</evidence>
<dbReference type="Gene3D" id="2.40.70.10">
    <property type="entry name" value="Acid Proteases"/>
    <property type="match status" value="1"/>
</dbReference>
<proteinExistence type="inferred from homology"/>
<evidence type="ECO:0000256" key="2">
    <source>
        <dbReference type="ARBA" id="ARBA00022695"/>
    </source>
</evidence>
<comment type="function">
    <text evidence="7">Lipolytic acyl hydrolase (LAH).</text>
</comment>
<dbReference type="InterPro" id="IPR043128">
    <property type="entry name" value="Rev_trsase/Diguanyl_cyclase"/>
</dbReference>
<organism evidence="10 11">
    <name type="scientific">Rubroshorea leprosula</name>
    <dbReference type="NCBI Taxonomy" id="152421"/>
    <lineage>
        <taxon>Eukaryota</taxon>
        <taxon>Viridiplantae</taxon>
        <taxon>Streptophyta</taxon>
        <taxon>Embryophyta</taxon>
        <taxon>Tracheophyta</taxon>
        <taxon>Spermatophyta</taxon>
        <taxon>Magnoliopsida</taxon>
        <taxon>eudicotyledons</taxon>
        <taxon>Gunneridae</taxon>
        <taxon>Pentapetalae</taxon>
        <taxon>rosids</taxon>
        <taxon>malvids</taxon>
        <taxon>Malvales</taxon>
        <taxon>Dipterocarpaceae</taxon>
        <taxon>Rubroshorea</taxon>
    </lineage>
</organism>
<comment type="domain">
    <text evidence="7">The nitrogen atoms of the two glycine residues in the GGXR motif define the oxyanion hole, and stabilize the oxyanion that forms during the nucleophilic attack by the catalytic serine during substrate cleavage.</text>
</comment>
<dbReference type="GO" id="GO:0016787">
    <property type="term" value="F:hydrolase activity"/>
    <property type="evidence" value="ECO:0007669"/>
    <property type="project" value="UniProtKB-KW"/>
</dbReference>
<evidence type="ECO:0000313" key="10">
    <source>
        <dbReference type="EMBL" id="GKV26688.1"/>
    </source>
</evidence>
<dbReference type="Proteomes" id="UP001054252">
    <property type="component" value="Unassembled WGS sequence"/>
</dbReference>
<dbReference type="InterPro" id="IPR043502">
    <property type="entry name" value="DNA/RNA_pol_sf"/>
</dbReference>
<gene>
    <name evidence="10" type="ORF">SLEP1_g35945</name>
</gene>
<feature type="domain" description="PNPLA" evidence="9">
    <location>
        <begin position="28"/>
        <end position="219"/>
    </location>
</feature>
<feature type="compositionally biased region" description="Basic and acidic residues" evidence="8">
    <location>
        <begin position="250"/>
        <end position="263"/>
    </location>
</feature>
<feature type="short sequence motif" description="GXGXXG" evidence="6">
    <location>
        <begin position="32"/>
        <end position="37"/>
    </location>
</feature>
<feature type="compositionally biased region" description="Basic and acidic residues" evidence="8">
    <location>
        <begin position="535"/>
        <end position="551"/>
    </location>
</feature>
<dbReference type="GO" id="GO:0003676">
    <property type="term" value="F:nucleic acid binding"/>
    <property type="evidence" value="ECO:0007669"/>
    <property type="project" value="InterPro"/>
</dbReference>
<dbReference type="Gene3D" id="3.40.1090.10">
    <property type="entry name" value="Cytosolic phospholipase A2 catalytic domain"/>
    <property type="match status" value="1"/>
</dbReference>
<evidence type="ECO:0000313" key="11">
    <source>
        <dbReference type="Proteomes" id="UP001054252"/>
    </source>
</evidence>
<comment type="caution">
    <text evidence="6">Lacks conserved residue(s) required for the propagation of feature annotation.</text>
</comment>
<feature type="compositionally biased region" description="Basic and acidic residues" evidence="8">
    <location>
        <begin position="176"/>
        <end position="188"/>
    </location>
</feature>